<feature type="region of interest" description="Disordered" evidence="1">
    <location>
        <begin position="180"/>
        <end position="221"/>
    </location>
</feature>
<feature type="compositionally biased region" description="Basic and acidic residues" evidence="1">
    <location>
        <begin position="180"/>
        <end position="207"/>
    </location>
</feature>
<dbReference type="EMBL" id="ML014416">
    <property type="protein sequence ID" value="RKO98505.1"/>
    <property type="molecule type" value="Genomic_DNA"/>
</dbReference>
<sequence length="221" mass="24755">DDFDVDQFLRLEADSYAREREVERLLAITPNPLIVLDLAPAAFVDLIIDPAAVRTAFRKKSLLVHPDKCPHPRADIAFQAIKAAEKALADPEERARRLNTVRLARDRVFRELGLTVPPPPPSASDAPDAATAAAATPPVRPTGHATPAIAARVRATLTALADDLLARDALRYKNETLRQQQRDAEAARERQRQAQHAKSWEGQRDTRIQSWRAFTQRQDRR</sequence>
<evidence type="ECO:0000313" key="3">
    <source>
        <dbReference type="EMBL" id="RKO98505.1"/>
    </source>
</evidence>
<proteinExistence type="predicted"/>
<evidence type="ECO:0000256" key="1">
    <source>
        <dbReference type="SAM" id="MobiDB-lite"/>
    </source>
</evidence>
<dbReference type="PROSITE" id="PS50076">
    <property type="entry name" value="DNAJ_2"/>
    <property type="match status" value="1"/>
</dbReference>
<feature type="region of interest" description="Disordered" evidence="1">
    <location>
        <begin position="113"/>
        <end position="144"/>
    </location>
</feature>
<dbReference type="SMART" id="SM00271">
    <property type="entry name" value="DnaJ"/>
    <property type="match status" value="1"/>
</dbReference>
<dbReference type="InterPro" id="IPR036869">
    <property type="entry name" value="J_dom_sf"/>
</dbReference>
<feature type="non-terminal residue" evidence="3">
    <location>
        <position position="221"/>
    </location>
</feature>
<feature type="domain" description="J" evidence="2">
    <location>
        <begin position="31"/>
        <end position="109"/>
    </location>
</feature>
<reference evidence="4" key="1">
    <citation type="journal article" date="2018" name="Nat. Microbiol.">
        <title>Leveraging single-cell genomics to expand the fungal tree of life.</title>
        <authorList>
            <person name="Ahrendt S.R."/>
            <person name="Quandt C.A."/>
            <person name="Ciobanu D."/>
            <person name="Clum A."/>
            <person name="Salamov A."/>
            <person name="Andreopoulos B."/>
            <person name="Cheng J.F."/>
            <person name="Woyke T."/>
            <person name="Pelin A."/>
            <person name="Henrissat B."/>
            <person name="Reynolds N.K."/>
            <person name="Benny G.L."/>
            <person name="Smith M.E."/>
            <person name="James T.Y."/>
            <person name="Grigoriev I.V."/>
        </authorList>
    </citation>
    <scope>NUCLEOTIDE SEQUENCE [LARGE SCALE GENOMIC DNA]</scope>
    <source>
        <strain evidence="4">ATCC 52028</strain>
    </source>
</reference>
<feature type="compositionally biased region" description="Low complexity" evidence="1">
    <location>
        <begin position="123"/>
        <end position="137"/>
    </location>
</feature>
<dbReference type="InterPro" id="IPR001623">
    <property type="entry name" value="DnaJ_domain"/>
</dbReference>
<evidence type="ECO:0000313" key="4">
    <source>
        <dbReference type="Proteomes" id="UP000274922"/>
    </source>
</evidence>
<accession>A0A4P9X0S2</accession>
<dbReference type="Pfam" id="PF00226">
    <property type="entry name" value="DnaJ"/>
    <property type="match status" value="1"/>
</dbReference>
<dbReference type="SUPFAM" id="SSF46565">
    <property type="entry name" value="Chaperone J-domain"/>
    <property type="match status" value="1"/>
</dbReference>
<dbReference type="Proteomes" id="UP000274922">
    <property type="component" value="Unassembled WGS sequence"/>
</dbReference>
<protein>
    <recommendedName>
        <fullName evidence="2">J domain-containing protein</fullName>
    </recommendedName>
</protein>
<feature type="non-terminal residue" evidence="3">
    <location>
        <position position="1"/>
    </location>
</feature>
<dbReference type="PANTHER" id="PTHR46620:SF1">
    <property type="entry name" value="J DOMAIN-CONTAINING PROTEIN SPF31"/>
    <property type="match status" value="1"/>
</dbReference>
<organism evidence="3 4">
    <name type="scientific">Caulochytrium protostelioides</name>
    <dbReference type="NCBI Taxonomy" id="1555241"/>
    <lineage>
        <taxon>Eukaryota</taxon>
        <taxon>Fungi</taxon>
        <taxon>Fungi incertae sedis</taxon>
        <taxon>Chytridiomycota</taxon>
        <taxon>Chytridiomycota incertae sedis</taxon>
        <taxon>Chytridiomycetes</taxon>
        <taxon>Caulochytriales</taxon>
        <taxon>Caulochytriaceae</taxon>
        <taxon>Caulochytrium</taxon>
    </lineage>
</organism>
<feature type="compositionally biased region" description="Polar residues" evidence="1">
    <location>
        <begin position="208"/>
        <end position="221"/>
    </location>
</feature>
<gene>
    <name evidence="3" type="ORF">CXG81DRAFT_1666</name>
</gene>
<dbReference type="AlphaFoldDB" id="A0A4P9X0S2"/>
<dbReference type="STRING" id="1555241.A0A4P9X0S2"/>
<dbReference type="OrthoDB" id="342454at2759"/>
<name>A0A4P9X0S2_9FUNG</name>
<keyword evidence="4" id="KW-1185">Reference proteome</keyword>
<dbReference type="CDD" id="cd06257">
    <property type="entry name" value="DnaJ"/>
    <property type="match status" value="1"/>
</dbReference>
<evidence type="ECO:0000259" key="2">
    <source>
        <dbReference type="PROSITE" id="PS50076"/>
    </source>
</evidence>
<dbReference type="Gene3D" id="1.10.287.110">
    <property type="entry name" value="DnaJ domain"/>
    <property type="match status" value="1"/>
</dbReference>
<dbReference type="PANTHER" id="PTHR46620">
    <property type="entry name" value="J DOMAIN-CONTAINING PROTEIN SPF31"/>
    <property type="match status" value="1"/>
</dbReference>